<dbReference type="PANTHER" id="PTHR34452:SF1">
    <property type="entry name" value="SPORULATION-SPECIFIC PROTEIN"/>
    <property type="match status" value="1"/>
</dbReference>
<sequence>MHRGAKWKAEKSKVQVAFRLQLQATQVPQPGWEKLFVSIIPVETGKATAKTTKVSVRNGSCKWSDPIYETTRLLQDMKTRKFDEKLYKLAVSTGSSRYGFLGEADINLADYAESGKPSTVSLPLQSCNFGTILHVTVQLLTAKTGFREFEQQRELTERGLHIGDDELDGNALAAEEKIDGHGVKEKPRATSTARIRPGSLQVSFIQHSSEASRNYRRHAVDATISVSSPEDNHSAKEQVHDLSEIGGLTHRLNQESFASSLSQNSKPPSKSSVSGGPVQTRTRQIERSSGEWTHGWSSDYSTENDAANVYEENERLKANLQFAESSIMQLKTEVSSLEKQAQGQTAEIQTLMQQLATEIKQGQDFAIKISDLKSECESIKSDYEQLKALGQGKEDHKHVGNGSLDLGNTMHVLEDLKKELDSEKQANISLKMQLEKTQEAHSELLLGFQGDLLEKKTEDIEQVSSRGLQALVLECKNQGLESTEIDWLQKLTSSEQKIREIKDKIVLKDDGMILDFVRDELEIVERVFRELRQENMNMINKSNSRMIASNIKITELDPDKGSFPEEFFLPNNILTNLEINGYGNENSYPHLDDYEIPSSYQPCKHKTTPHELQSVEDVLLHHDRVHLNFEIGDHFPGNAEKLNGFDKSGLDYQLSEAKQQVQVLSALNHRLESRIQNLEEERLDLQNRLNIDLTREQNGETMEVPLVPARKSCESRIKRCLDIENDREDIYSKMFNWEEQKSQFVGRISQLGAQKHHMDKDKSLVATAEVSEGIRKCERNGTTLELEKRICEMTAEYEAQICELEEQVSYLGHSEKQLQEQLENLKDEHTASLCSRSTLESQVAKLKQELDKQTEMYAADRDEMALSKAKLEQRANRAEVALKKTRWNNSNAVEQLQKELERLSVQIASTFDANEKLATQAFIEASQLRVQKNELEDSLALTQESLKNAYEEIAETRHQGESQVQELMKQLNLSKKIEEELLSRLQNTSNELENQMRSETGYIRRDEEISVRILSLEREVQALLNEKINLTQRAEECNIVKAELQSTKISLDGCKKDRTGLEASLQRVNQENIKLETELSSSKETLRNSDTELEALKCCKDELQEKVESLQLKLENQLSDKSFHIEQKNKFMELHSQHSELKQRLSEQELKTAEMKHLSHSQQELRQKAEAEVSQLCAQKNDLEEYSSGLQESLQNAKVEITFITGQYESKVQELMTQLDLSNKQREELISRLQIAWSDNEKWMNSEANHMKRNHELSGKNSMLETELQSVLKEKSSLTQRVKECGSMKSEFEKSKLTLDSSKAENAELKLALQKINKESGELENELISLKEALEHSDRELDELKCSRNELEITVAFLKSKLDSQYAELVLSNEQKDGLIEFHRQHGELKLRFSEKELEAGDLRRHLVHSEELLQKAEVESSQLRARNNDLEKQLSVIQESLQMANAENESIRMQFEAKVEELYVSTEQREDLLLKLQNTMADLEFRTKSEANCLRENKELSTKISLLETEVDTALKRTREILYKVEEFETVKAELESNKWSLDMCNTERAQLEYSLERATKEKEKLDREVGSLIETLRNSDAELDELRCCRAELDIAVTFLRSKVDEQNDELMQLCSENSELKHRSSEQELKAEDLRKYLAHSKNLLHKTDVEVSQLRARNVDMEKQLSVIQELLQMANADSESMRKQFETKAQELDLSVKQREELLLKLQNVTADLEVWKKSEANHSRANKELLMKISLLESEVETVLNEKRELLHKLEECEAVKAELESNIKSLDICNKEREKLKDSLERANEENGQLDRVLGSLKEMLRNLDSELDELKCHRDELEITVTFLESKVDEQNDQLMQLRCECSELKDSLSEKEAKTEELRRHSIHLKELQQKAEAEASQLRVQKKESEEHSVMIQESLRIAFIREQFEVKEQEILNELGMSKRHGENLLSKLQDTVEELEIQKNSETHYREKTDELSIRLMSLEMELQSVLKENSVLLQKVKECNEVEAVVEENKISLEKCESEKAQLEDVLHTVNVEKEQLDNELCSIKEMLRYSDVELDELKCCKDELELKVASLQSKLDNQDAQISLHADENKELMQLQKQESERNSKLLERESKTEDLEKHISQLEKELQQKADALFIIERKLNGQYSDTKATTDDIPQGELKSKDIAAGESWQEFSGNEKKLQNNINKVDMTDGYLDGETLNSSLDRLQKELEKMKRDNLAPFQQESELLCELDRQEPLLKEMEQLQLVNKQLENMFPSFNEPARGGNVIDRVLALERELADALKANDSKKRQFH</sequence>
<feature type="coiled-coil region" evidence="1">
    <location>
        <begin position="514"/>
        <end position="541"/>
    </location>
</feature>
<dbReference type="EMBL" id="JAHRHJ020000011">
    <property type="protein sequence ID" value="KAH9295197.1"/>
    <property type="molecule type" value="Genomic_DNA"/>
</dbReference>
<feature type="compositionally biased region" description="Low complexity" evidence="2">
    <location>
        <begin position="259"/>
        <end position="279"/>
    </location>
</feature>
<dbReference type="Pfam" id="PF10358">
    <property type="entry name" value="NT-C2"/>
    <property type="match status" value="1"/>
</dbReference>
<dbReference type="OMA" id="TEASYMR"/>
<feature type="non-terminal residue" evidence="4">
    <location>
        <position position="1"/>
    </location>
</feature>
<evidence type="ECO:0000256" key="2">
    <source>
        <dbReference type="SAM" id="MobiDB-lite"/>
    </source>
</evidence>
<feature type="coiled-coil region" evidence="1">
    <location>
        <begin position="1058"/>
        <end position="1120"/>
    </location>
</feature>
<organism evidence="4 5">
    <name type="scientific">Taxus chinensis</name>
    <name type="common">Chinese yew</name>
    <name type="synonym">Taxus wallichiana var. chinensis</name>
    <dbReference type="NCBI Taxonomy" id="29808"/>
    <lineage>
        <taxon>Eukaryota</taxon>
        <taxon>Viridiplantae</taxon>
        <taxon>Streptophyta</taxon>
        <taxon>Embryophyta</taxon>
        <taxon>Tracheophyta</taxon>
        <taxon>Spermatophyta</taxon>
        <taxon>Pinopsida</taxon>
        <taxon>Pinidae</taxon>
        <taxon>Conifers II</taxon>
        <taxon>Cupressales</taxon>
        <taxon>Taxaceae</taxon>
        <taxon>Taxus</taxon>
    </lineage>
</organism>
<feature type="coiled-coil region" evidence="1">
    <location>
        <begin position="1407"/>
        <end position="1448"/>
    </location>
</feature>
<feature type="coiled-coil region" evidence="1">
    <location>
        <begin position="306"/>
        <end position="389"/>
    </location>
</feature>
<evidence type="ECO:0000313" key="4">
    <source>
        <dbReference type="EMBL" id="KAH9295197.1"/>
    </source>
</evidence>
<feature type="coiled-coil region" evidence="1">
    <location>
        <begin position="1261"/>
        <end position="1361"/>
    </location>
</feature>
<feature type="coiled-coil region" evidence="1">
    <location>
        <begin position="1934"/>
        <end position="2138"/>
    </location>
</feature>
<feature type="domain" description="C2 NT-type" evidence="3">
    <location>
        <begin position="6"/>
        <end position="141"/>
    </location>
</feature>
<accession>A0AA38FB92</accession>
<evidence type="ECO:0000256" key="1">
    <source>
        <dbReference type="SAM" id="Coils"/>
    </source>
</evidence>
<proteinExistence type="predicted"/>
<feature type="region of interest" description="Disordered" evidence="2">
    <location>
        <begin position="256"/>
        <end position="301"/>
    </location>
</feature>
<feature type="coiled-coil region" evidence="1">
    <location>
        <begin position="836"/>
        <end position="1033"/>
    </location>
</feature>
<dbReference type="Proteomes" id="UP000824469">
    <property type="component" value="Unassembled WGS sequence"/>
</dbReference>
<feature type="coiled-coil region" evidence="1">
    <location>
        <begin position="654"/>
        <end position="695"/>
    </location>
</feature>
<dbReference type="PROSITE" id="PS51840">
    <property type="entry name" value="C2_NT"/>
    <property type="match status" value="1"/>
</dbReference>
<feature type="coiled-coil region" evidence="1">
    <location>
        <begin position="413"/>
        <end position="440"/>
    </location>
</feature>
<keyword evidence="1" id="KW-0175">Coiled coil</keyword>
<dbReference type="PANTHER" id="PTHR34452">
    <property type="entry name" value="MYOSIN HEAVY CHAIN-RELATED PROTEIN"/>
    <property type="match status" value="1"/>
</dbReference>
<comment type="caution">
    <text evidence="4">The sequence shown here is derived from an EMBL/GenBank/DDBJ whole genome shotgun (WGS) entry which is preliminary data.</text>
</comment>
<gene>
    <name evidence="4" type="ORF">KI387_038785</name>
</gene>
<evidence type="ECO:0000259" key="3">
    <source>
        <dbReference type="PROSITE" id="PS51840"/>
    </source>
</evidence>
<dbReference type="InterPro" id="IPR019448">
    <property type="entry name" value="NT-C2"/>
</dbReference>
<name>A0AA38FB92_TAXCH</name>
<reference evidence="4 5" key="1">
    <citation type="journal article" date="2021" name="Nat. Plants">
        <title>The Taxus genome provides insights into paclitaxel biosynthesis.</title>
        <authorList>
            <person name="Xiong X."/>
            <person name="Gou J."/>
            <person name="Liao Q."/>
            <person name="Li Y."/>
            <person name="Zhou Q."/>
            <person name="Bi G."/>
            <person name="Li C."/>
            <person name="Du R."/>
            <person name="Wang X."/>
            <person name="Sun T."/>
            <person name="Guo L."/>
            <person name="Liang H."/>
            <person name="Lu P."/>
            <person name="Wu Y."/>
            <person name="Zhang Z."/>
            <person name="Ro D.K."/>
            <person name="Shang Y."/>
            <person name="Huang S."/>
            <person name="Yan J."/>
        </authorList>
    </citation>
    <scope>NUCLEOTIDE SEQUENCE [LARGE SCALE GENOMIC DNA]</scope>
    <source>
        <strain evidence="4">Ta-2019</strain>
    </source>
</reference>
<keyword evidence="5" id="KW-1185">Reference proteome</keyword>
<feature type="coiled-coil region" evidence="1">
    <location>
        <begin position="1543"/>
        <end position="1577"/>
    </location>
</feature>
<feature type="coiled-coil region" evidence="1">
    <location>
        <begin position="1732"/>
        <end position="1902"/>
    </location>
</feature>
<evidence type="ECO:0000313" key="5">
    <source>
        <dbReference type="Proteomes" id="UP000824469"/>
    </source>
</evidence>
<protein>
    <recommendedName>
        <fullName evidence="3">C2 NT-type domain-containing protein</fullName>
    </recommendedName>
</protein>